<feature type="domain" description="Glutamine amidotransferase" evidence="1">
    <location>
        <begin position="28"/>
        <end position="129"/>
    </location>
</feature>
<reference evidence="2" key="1">
    <citation type="journal article" date="2014" name="Front. Microbiol.">
        <title>High frequency of phylogenetically diverse reductive dehalogenase-homologous genes in deep subseafloor sedimentary metagenomes.</title>
        <authorList>
            <person name="Kawai M."/>
            <person name="Futagami T."/>
            <person name="Toyoda A."/>
            <person name="Takaki Y."/>
            <person name="Nishi S."/>
            <person name="Hori S."/>
            <person name="Arai W."/>
            <person name="Tsubouchi T."/>
            <person name="Morono Y."/>
            <person name="Uchiyama I."/>
            <person name="Ito T."/>
            <person name="Fujiyama A."/>
            <person name="Inagaki F."/>
            <person name="Takami H."/>
        </authorList>
    </citation>
    <scope>NUCLEOTIDE SEQUENCE</scope>
    <source>
        <strain evidence="2">Expedition CK06-06</strain>
    </source>
</reference>
<dbReference type="GO" id="GO:0005634">
    <property type="term" value="C:nucleus"/>
    <property type="evidence" value="ECO:0007669"/>
    <property type="project" value="TreeGrafter"/>
</dbReference>
<dbReference type="EMBL" id="BARU01017811">
    <property type="protein sequence ID" value="GAH49203.1"/>
    <property type="molecule type" value="Genomic_DNA"/>
</dbReference>
<evidence type="ECO:0000259" key="1">
    <source>
        <dbReference type="Pfam" id="PF00117"/>
    </source>
</evidence>
<accession>X1HV80</accession>
<sequence>MKTLIVNCYRKTPDKSIENYCKLIGNFSLYDVVYDKDIKEDFKIDNYNAIIISGSENCISKKQYSLDFLEFLKQISIPVLGICYGHQIIAKVLGVKIIHGSETINKPYPEKPEKVQILDKNEIFIGLDNKID</sequence>
<dbReference type="InterPro" id="IPR044992">
    <property type="entry name" value="ChyE-like"/>
</dbReference>
<dbReference type="AlphaFoldDB" id="X1HV80"/>
<dbReference type="InterPro" id="IPR017926">
    <property type="entry name" value="GATASE"/>
</dbReference>
<dbReference type="Pfam" id="PF00117">
    <property type="entry name" value="GATase"/>
    <property type="match status" value="1"/>
</dbReference>
<organism evidence="2">
    <name type="scientific">marine sediment metagenome</name>
    <dbReference type="NCBI Taxonomy" id="412755"/>
    <lineage>
        <taxon>unclassified sequences</taxon>
        <taxon>metagenomes</taxon>
        <taxon>ecological metagenomes</taxon>
    </lineage>
</organism>
<dbReference type="PROSITE" id="PS51273">
    <property type="entry name" value="GATASE_TYPE_1"/>
    <property type="match status" value="1"/>
</dbReference>
<proteinExistence type="predicted"/>
<dbReference type="GO" id="GO:0005829">
    <property type="term" value="C:cytosol"/>
    <property type="evidence" value="ECO:0007669"/>
    <property type="project" value="TreeGrafter"/>
</dbReference>
<dbReference type="PANTHER" id="PTHR42695">
    <property type="entry name" value="GLUTAMINE AMIDOTRANSFERASE YLR126C-RELATED"/>
    <property type="match status" value="1"/>
</dbReference>
<gene>
    <name evidence="2" type="ORF">S03H2_29496</name>
</gene>
<dbReference type="PANTHER" id="PTHR42695:SF5">
    <property type="entry name" value="GLUTAMINE AMIDOTRANSFERASE YLR126C-RELATED"/>
    <property type="match status" value="1"/>
</dbReference>
<dbReference type="SUPFAM" id="SSF52317">
    <property type="entry name" value="Class I glutamine amidotransferase-like"/>
    <property type="match status" value="1"/>
</dbReference>
<dbReference type="Gene3D" id="3.40.50.880">
    <property type="match status" value="1"/>
</dbReference>
<evidence type="ECO:0000313" key="2">
    <source>
        <dbReference type="EMBL" id="GAH49203.1"/>
    </source>
</evidence>
<comment type="caution">
    <text evidence="2">The sequence shown here is derived from an EMBL/GenBank/DDBJ whole genome shotgun (WGS) entry which is preliminary data.</text>
</comment>
<name>X1HV80_9ZZZZ</name>
<protein>
    <recommendedName>
        <fullName evidence="1">Glutamine amidotransferase domain-containing protein</fullName>
    </recommendedName>
</protein>
<feature type="non-terminal residue" evidence="2">
    <location>
        <position position="132"/>
    </location>
</feature>
<dbReference type="InterPro" id="IPR029062">
    <property type="entry name" value="Class_I_gatase-like"/>
</dbReference>